<keyword evidence="5" id="KW-1133">Transmembrane helix</keyword>
<evidence type="ECO:0000256" key="3">
    <source>
        <dbReference type="ARBA" id="ARBA00023082"/>
    </source>
</evidence>
<keyword evidence="2" id="KW-0805">Transcription regulation</keyword>
<dbReference type="GO" id="GO:0003677">
    <property type="term" value="F:DNA binding"/>
    <property type="evidence" value="ECO:0007669"/>
    <property type="project" value="InterPro"/>
</dbReference>
<evidence type="ECO:0000259" key="6">
    <source>
        <dbReference type="Pfam" id="PF04542"/>
    </source>
</evidence>
<dbReference type="InterPro" id="IPR036388">
    <property type="entry name" value="WH-like_DNA-bd_sf"/>
</dbReference>
<dbReference type="PANTHER" id="PTHR43133:SF51">
    <property type="entry name" value="RNA POLYMERASE SIGMA FACTOR"/>
    <property type="match status" value="1"/>
</dbReference>
<dbReference type="PANTHER" id="PTHR43133">
    <property type="entry name" value="RNA POLYMERASE ECF-TYPE SIGMA FACTO"/>
    <property type="match status" value="1"/>
</dbReference>
<evidence type="ECO:0000313" key="8">
    <source>
        <dbReference type="EMBL" id="WYJ89161.1"/>
    </source>
</evidence>
<evidence type="ECO:0000313" key="9">
    <source>
        <dbReference type="Proteomes" id="UP000195141"/>
    </source>
</evidence>
<dbReference type="InterPro" id="IPR013324">
    <property type="entry name" value="RNA_pol_sigma_r3/r4-like"/>
</dbReference>
<evidence type="ECO:0000256" key="2">
    <source>
        <dbReference type="ARBA" id="ARBA00023015"/>
    </source>
</evidence>
<dbReference type="EMBL" id="CP147247">
    <property type="protein sequence ID" value="WYJ89161.1"/>
    <property type="molecule type" value="Genomic_DNA"/>
</dbReference>
<dbReference type="GO" id="GO:0016987">
    <property type="term" value="F:sigma factor activity"/>
    <property type="evidence" value="ECO:0007669"/>
    <property type="project" value="UniProtKB-KW"/>
</dbReference>
<name>A0AAQ3VRX4_9ENTE</name>
<keyword evidence="9" id="KW-1185">Reference proteome</keyword>
<gene>
    <name evidence="8" type="ORF">A5888_000880</name>
</gene>
<protein>
    <submittedName>
        <fullName evidence="8">RNA polymerase sigma-70 factor, ECF subfamily</fullName>
    </submittedName>
</protein>
<organism evidence="8 9">
    <name type="scientific">Candidatus Enterococcus clewellii</name>
    <dbReference type="NCBI Taxonomy" id="1834193"/>
    <lineage>
        <taxon>Bacteria</taxon>
        <taxon>Bacillati</taxon>
        <taxon>Bacillota</taxon>
        <taxon>Bacilli</taxon>
        <taxon>Lactobacillales</taxon>
        <taxon>Enterococcaceae</taxon>
        <taxon>Enterococcus</taxon>
    </lineage>
</organism>
<reference evidence="8" key="2">
    <citation type="submission" date="2024-03" db="EMBL/GenBank/DDBJ databases">
        <title>The Genome Sequence of Enterococcus sp. DIV0242b.</title>
        <authorList>
            <consortium name="The Broad Institute Genomics Platform"/>
            <consortium name="The Broad Institute Microbial Omics Core"/>
            <consortium name="The Broad Institute Genomic Center for Infectious Diseases"/>
            <person name="Earl A."/>
            <person name="Manson A."/>
            <person name="Gilmore M."/>
            <person name="Schwartman J."/>
            <person name="Shea T."/>
            <person name="Abouelleil A."/>
            <person name="Cao P."/>
            <person name="Chapman S."/>
            <person name="Cusick C."/>
            <person name="Young S."/>
            <person name="Neafsey D."/>
            <person name="Nusbaum C."/>
            <person name="Birren B."/>
        </authorList>
    </citation>
    <scope>NUCLEOTIDE SEQUENCE</scope>
    <source>
        <strain evidence="8">9E7_DIV0242</strain>
    </source>
</reference>
<dbReference type="InterPro" id="IPR007627">
    <property type="entry name" value="RNA_pol_sigma70_r2"/>
</dbReference>
<keyword evidence="4" id="KW-0804">Transcription</keyword>
<dbReference type="InterPro" id="IPR013325">
    <property type="entry name" value="RNA_pol_sigma_r2"/>
</dbReference>
<dbReference type="SUPFAM" id="SSF88946">
    <property type="entry name" value="Sigma2 domain of RNA polymerase sigma factors"/>
    <property type="match status" value="1"/>
</dbReference>
<dbReference type="RefSeq" id="WP_339101941.1">
    <property type="nucleotide sequence ID" value="NZ_CP147247.1"/>
</dbReference>
<keyword evidence="5" id="KW-0812">Transmembrane</keyword>
<accession>A0AAQ3VRX4</accession>
<dbReference type="Gene3D" id="1.10.10.10">
    <property type="entry name" value="Winged helix-like DNA-binding domain superfamily/Winged helix DNA-binding domain"/>
    <property type="match status" value="1"/>
</dbReference>
<dbReference type="Pfam" id="PF04542">
    <property type="entry name" value="Sigma70_r2"/>
    <property type="match status" value="1"/>
</dbReference>
<dbReference type="InterPro" id="IPR013249">
    <property type="entry name" value="RNA_pol_sigma70_r4_t2"/>
</dbReference>
<evidence type="ECO:0000259" key="7">
    <source>
        <dbReference type="Pfam" id="PF08281"/>
    </source>
</evidence>
<dbReference type="Gene3D" id="1.10.1740.10">
    <property type="match status" value="1"/>
</dbReference>
<dbReference type="InterPro" id="IPR039425">
    <property type="entry name" value="RNA_pol_sigma-70-like"/>
</dbReference>
<evidence type="ECO:0000256" key="4">
    <source>
        <dbReference type="ARBA" id="ARBA00023163"/>
    </source>
</evidence>
<dbReference type="NCBIfam" id="TIGR02937">
    <property type="entry name" value="sigma70-ECF"/>
    <property type="match status" value="1"/>
</dbReference>
<comment type="similarity">
    <text evidence="1">Belongs to the sigma-70 factor family. ECF subfamily.</text>
</comment>
<dbReference type="GO" id="GO:0006352">
    <property type="term" value="P:DNA-templated transcription initiation"/>
    <property type="evidence" value="ECO:0007669"/>
    <property type="project" value="InterPro"/>
</dbReference>
<dbReference type="SUPFAM" id="SSF88659">
    <property type="entry name" value="Sigma3 and sigma4 domains of RNA polymerase sigma factors"/>
    <property type="match status" value="1"/>
</dbReference>
<proteinExistence type="inferred from homology"/>
<dbReference type="Pfam" id="PF08281">
    <property type="entry name" value="Sigma70_r4_2"/>
    <property type="match status" value="1"/>
</dbReference>
<sequence length="168" mass="19852">MEKTLQIMLVKRAKNGDAAAFIKLCESYEEVLYNSAYKLLQNNEDVVDCIQETEIIAWKKISNLKNETAFNTWFFKIMINSAKKILRKKDKVIEFNDSYGNYEEKVHEKLHMNEMLHKLPEIYLIPIVLYYYVGFTITEIAYQLDVPQNTVKTRLSRGRQKLKCLLED</sequence>
<evidence type="ECO:0000256" key="5">
    <source>
        <dbReference type="SAM" id="Phobius"/>
    </source>
</evidence>
<feature type="transmembrane region" description="Helical" evidence="5">
    <location>
        <begin position="122"/>
        <end position="142"/>
    </location>
</feature>
<keyword evidence="5" id="KW-0472">Membrane</keyword>
<dbReference type="CDD" id="cd06171">
    <property type="entry name" value="Sigma70_r4"/>
    <property type="match status" value="1"/>
</dbReference>
<evidence type="ECO:0000256" key="1">
    <source>
        <dbReference type="ARBA" id="ARBA00010641"/>
    </source>
</evidence>
<reference evidence="8" key="1">
    <citation type="submission" date="2017-05" db="EMBL/GenBank/DDBJ databases">
        <authorList>
            <consortium name="The Broad Institute Genomics Platform"/>
            <consortium name="The Broad Institute Genomic Center for Infectious Diseases"/>
            <person name="Earl A."/>
            <person name="Manson A."/>
            <person name="Schwartman J."/>
            <person name="Gilmore M."/>
            <person name="Abouelleil A."/>
            <person name="Cao P."/>
            <person name="Chapman S."/>
            <person name="Cusick C."/>
            <person name="Shea T."/>
            <person name="Young S."/>
            <person name="Neafsey D."/>
            <person name="Nusbaum C."/>
            <person name="Birren B."/>
        </authorList>
    </citation>
    <scope>NUCLEOTIDE SEQUENCE</scope>
    <source>
        <strain evidence="8">9E7_DIV0242</strain>
    </source>
</reference>
<dbReference type="InterPro" id="IPR014284">
    <property type="entry name" value="RNA_pol_sigma-70_dom"/>
</dbReference>
<dbReference type="AlphaFoldDB" id="A0AAQ3VRX4"/>
<keyword evidence="3" id="KW-0731">Sigma factor</keyword>
<feature type="domain" description="RNA polymerase sigma-70 region 2" evidence="6">
    <location>
        <begin position="26"/>
        <end position="91"/>
    </location>
</feature>
<feature type="domain" description="RNA polymerase sigma factor 70 region 4 type 2" evidence="7">
    <location>
        <begin position="114"/>
        <end position="162"/>
    </location>
</feature>
<dbReference type="Proteomes" id="UP000195141">
    <property type="component" value="Chromosome"/>
</dbReference>